<dbReference type="Gene3D" id="3.40.250.10">
    <property type="entry name" value="Rhodanese-like domain"/>
    <property type="match status" value="1"/>
</dbReference>
<dbReference type="CDD" id="cd01518">
    <property type="entry name" value="RHOD_YceA"/>
    <property type="match status" value="1"/>
</dbReference>
<dbReference type="SUPFAM" id="SSF52821">
    <property type="entry name" value="Rhodanese/Cell cycle control phosphatase"/>
    <property type="match status" value="1"/>
</dbReference>
<evidence type="ECO:0000259" key="2">
    <source>
        <dbReference type="PROSITE" id="PS50206"/>
    </source>
</evidence>
<sequence>MTYEIAALYKFARLPQFQELRAPLQALCERHGIKGSLLIAHEGINGTIAGKASALRAALAEIETVTGIGEIEVKFSFSPDMPFLRMKVKPKAEIVTIGDASVDPLEKVGIYVEPEDWNDLISDPEVLVIDTRNSFEVAVGSFKGAIDPETTSFGEFPAYVRSQLDPAKHKKIAMFCTGGIRCEKASSFMLNEGFEEVYHLKGGILKYLERVEPEDSLWEGGCFVFDSRVAVGHGLAISDFETCHGCRRPLRAEEIGAPGHEEGVSCPSCVGSLSETQKASARERHRQMKLALARGTTHLGPQR</sequence>
<keyword evidence="4" id="KW-1185">Reference proteome</keyword>
<dbReference type="PANTHER" id="PTHR43268:SF3">
    <property type="entry name" value="RHODANESE-LIKE DOMAIN-CONTAINING PROTEIN 7-RELATED"/>
    <property type="match status" value="1"/>
</dbReference>
<comment type="caution">
    <text evidence="3">The sequence shown here is derived from an EMBL/GenBank/DDBJ whole genome shotgun (WGS) entry which is preliminary data.</text>
</comment>
<dbReference type="PANTHER" id="PTHR43268">
    <property type="entry name" value="THIOSULFATE SULFURTRANSFERASE/RHODANESE-LIKE DOMAIN-CONTAINING PROTEIN 2"/>
    <property type="match status" value="1"/>
</dbReference>
<protein>
    <recommendedName>
        <fullName evidence="1">tRNA uridine(34) hydroxylase</fullName>
        <ecNumber evidence="1">1.14.-.-</ecNumber>
    </recommendedName>
    <alternativeName>
        <fullName evidence="1">tRNA hydroxylation protein O</fullName>
    </alternativeName>
</protein>
<name>A0ABW5DVQ7_9PROT</name>
<dbReference type="InterPro" id="IPR040503">
    <property type="entry name" value="TRHO_N"/>
</dbReference>
<dbReference type="Gene3D" id="3.30.70.100">
    <property type="match status" value="1"/>
</dbReference>
<dbReference type="EC" id="1.14.-.-" evidence="1"/>
<dbReference type="Proteomes" id="UP001597295">
    <property type="component" value="Unassembled WGS sequence"/>
</dbReference>
<dbReference type="InterPro" id="IPR001763">
    <property type="entry name" value="Rhodanese-like_dom"/>
</dbReference>
<evidence type="ECO:0000256" key="1">
    <source>
        <dbReference type="HAMAP-Rule" id="MF_00469"/>
    </source>
</evidence>
<dbReference type="InterPro" id="IPR020936">
    <property type="entry name" value="TrhO"/>
</dbReference>
<dbReference type="Pfam" id="PF00581">
    <property type="entry name" value="Rhodanese"/>
    <property type="match status" value="1"/>
</dbReference>
<feature type="domain" description="Rhodanese" evidence="2">
    <location>
        <begin position="122"/>
        <end position="216"/>
    </location>
</feature>
<dbReference type="RefSeq" id="WP_379878385.1">
    <property type="nucleotide sequence ID" value="NZ_JBHUIP010000016.1"/>
</dbReference>
<gene>
    <name evidence="1" type="primary">trhO</name>
    <name evidence="3" type="ORF">ACFSM5_20085</name>
</gene>
<comment type="function">
    <text evidence="1">Catalyzes oxygen-dependent 5-hydroxyuridine (ho5U) modification at position 34 in tRNAs.</text>
</comment>
<keyword evidence="1" id="KW-0560">Oxidoreductase</keyword>
<keyword evidence="1" id="KW-0819">tRNA processing</keyword>
<organism evidence="3 4">
    <name type="scientific">Lacibacterium aquatile</name>
    <dbReference type="NCBI Taxonomy" id="1168082"/>
    <lineage>
        <taxon>Bacteria</taxon>
        <taxon>Pseudomonadati</taxon>
        <taxon>Pseudomonadota</taxon>
        <taxon>Alphaproteobacteria</taxon>
        <taxon>Rhodospirillales</taxon>
        <taxon>Rhodospirillaceae</taxon>
    </lineage>
</organism>
<reference evidence="4" key="1">
    <citation type="journal article" date="2019" name="Int. J. Syst. Evol. Microbiol.">
        <title>The Global Catalogue of Microorganisms (GCM) 10K type strain sequencing project: providing services to taxonomists for standard genome sequencing and annotation.</title>
        <authorList>
            <consortium name="The Broad Institute Genomics Platform"/>
            <consortium name="The Broad Institute Genome Sequencing Center for Infectious Disease"/>
            <person name="Wu L."/>
            <person name="Ma J."/>
        </authorList>
    </citation>
    <scope>NUCLEOTIDE SEQUENCE [LARGE SCALE GENOMIC DNA]</scope>
    <source>
        <strain evidence="4">CGMCC 1.19062</strain>
    </source>
</reference>
<dbReference type="EMBL" id="JBHUIP010000016">
    <property type="protein sequence ID" value="MFD2265213.1"/>
    <property type="molecule type" value="Genomic_DNA"/>
</dbReference>
<dbReference type="SMART" id="SM00450">
    <property type="entry name" value="RHOD"/>
    <property type="match status" value="1"/>
</dbReference>
<dbReference type="HAMAP" id="MF_00469">
    <property type="entry name" value="TrhO"/>
    <property type="match status" value="1"/>
</dbReference>
<accession>A0ABW5DVQ7</accession>
<dbReference type="NCBIfam" id="NF001136">
    <property type="entry name" value="PRK00142.1-4"/>
    <property type="match status" value="1"/>
</dbReference>
<evidence type="ECO:0000313" key="4">
    <source>
        <dbReference type="Proteomes" id="UP001597295"/>
    </source>
</evidence>
<evidence type="ECO:0000313" key="3">
    <source>
        <dbReference type="EMBL" id="MFD2265213.1"/>
    </source>
</evidence>
<proteinExistence type="inferred from homology"/>
<dbReference type="Pfam" id="PF17773">
    <property type="entry name" value="UPF0176_N"/>
    <property type="match status" value="1"/>
</dbReference>
<comment type="similarity">
    <text evidence="1">Belongs to the TrhO family.</text>
</comment>
<dbReference type="PROSITE" id="PS50206">
    <property type="entry name" value="RHODANESE_3"/>
    <property type="match status" value="1"/>
</dbReference>
<comment type="catalytic activity">
    <reaction evidence="1">
        <text>uridine(34) in tRNA + AH2 + O2 = 5-hydroxyuridine(34) in tRNA + A + H2O</text>
        <dbReference type="Rhea" id="RHEA:64224"/>
        <dbReference type="Rhea" id="RHEA-COMP:11727"/>
        <dbReference type="Rhea" id="RHEA-COMP:13381"/>
        <dbReference type="ChEBI" id="CHEBI:13193"/>
        <dbReference type="ChEBI" id="CHEBI:15377"/>
        <dbReference type="ChEBI" id="CHEBI:15379"/>
        <dbReference type="ChEBI" id="CHEBI:17499"/>
        <dbReference type="ChEBI" id="CHEBI:65315"/>
        <dbReference type="ChEBI" id="CHEBI:136877"/>
    </reaction>
</comment>
<dbReference type="InterPro" id="IPR036873">
    <property type="entry name" value="Rhodanese-like_dom_sf"/>
</dbReference>